<dbReference type="AlphaFoldDB" id="A0A382Q0J9"/>
<organism evidence="1">
    <name type="scientific">marine metagenome</name>
    <dbReference type="NCBI Taxonomy" id="408172"/>
    <lineage>
        <taxon>unclassified sequences</taxon>
        <taxon>metagenomes</taxon>
        <taxon>ecological metagenomes</taxon>
    </lineage>
</organism>
<protein>
    <recommendedName>
        <fullName evidence="2">HEAT repeat domain-containing protein</fullName>
    </recommendedName>
</protein>
<reference evidence="1" key="1">
    <citation type="submission" date="2018-05" db="EMBL/GenBank/DDBJ databases">
        <authorList>
            <person name="Lanie J.A."/>
            <person name="Ng W.-L."/>
            <person name="Kazmierczak K.M."/>
            <person name="Andrzejewski T.M."/>
            <person name="Davidsen T.M."/>
            <person name="Wayne K.J."/>
            <person name="Tettelin H."/>
            <person name="Glass J.I."/>
            <person name="Rusch D."/>
            <person name="Podicherti R."/>
            <person name="Tsui H.-C.T."/>
            <person name="Winkler M.E."/>
        </authorList>
    </citation>
    <scope>NUCLEOTIDE SEQUENCE</scope>
</reference>
<accession>A0A382Q0J9</accession>
<gene>
    <name evidence="1" type="ORF">METZ01_LOCUS330625</name>
</gene>
<dbReference type="EMBL" id="UINC01110334">
    <property type="protein sequence ID" value="SVC77771.1"/>
    <property type="molecule type" value="Genomic_DNA"/>
</dbReference>
<feature type="non-terminal residue" evidence="1">
    <location>
        <position position="68"/>
    </location>
</feature>
<evidence type="ECO:0000313" key="1">
    <source>
        <dbReference type="EMBL" id="SVC77771.1"/>
    </source>
</evidence>
<proteinExistence type="predicted"/>
<name>A0A382Q0J9_9ZZZZ</name>
<evidence type="ECO:0008006" key="2">
    <source>
        <dbReference type="Google" id="ProtNLM"/>
    </source>
</evidence>
<sequence length="68" mass="7556">MRRQPEWRETASVTENPLSPDRAKALLGLLDDDSPFVQKALLEELKRLSGSGETFLRETAQGLDTSLA</sequence>